<gene>
    <name evidence="1" type="ordered locus">Dvul_1054</name>
</gene>
<dbReference type="EMBL" id="CP000527">
    <property type="protein sequence ID" value="ABM28074.1"/>
    <property type="molecule type" value="Genomic_DNA"/>
</dbReference>
<evidence type="ECO:0000313" key="2">
    <source>
        <dbReference type="Proteomes" id="UP000009173"/>
    </source>
</evidence>
<sequence length="124" mass="13450">MCSSLFILERCPAHSWRGPSRMAQPSLPCARPLTSLVQLGVMHRVRLERRAHPSTDKAYAPDLLFEVAKPLGHKGVVTSHGSFPPGPPTGVVEHVGCERTQISKLLHIAHLANQHGACHRDGAA</sequence>
<protein>
    <submittedName>
        <fullName evidence="1">Uncharacterized protein</fullName>
    </submittedName>
</protein>
<reference evidence="2" key="1">
    <citation type="journal article" date="2009" name="Environ. Microbiol.">
        <title>Contribution of mobile genetic elements to Desulfovibrio vulgaris genome plasticity.</title>
        <authorList>
            <person name="Walker C.B."/>
            <person name="Stolyar S."/>
            <person name="Chivian D."/>
            <person name="Pinel N."/>
            <person name="Gabster J.A."/>
            <person name="Dehal P.S."/>
            <person name="He Z."/>
            <person name="Yang Z.K."/>
            <person name="Yen H.C."/>
            <person name="Zhou J."/>
            <person name="Wall J.D."/>
            <person name="Hazen T.C."/>
            <person name="Arkin A.P."/>
            <person name="Stahl D.A."/>
        </authorList>
    </citation>
    <scope>NUCLEOTIDE SEQUENCE [LARGE SCALE GENOMIC DNA]</scope>
    <source>
        <strain evidence="2">DP4</strain>
    </source>
</reference>
<evidence type="ECO:0000313" key="1">
    <source>
        <dbReference type="EMBL" id="ABM28074.1"/>
    </source>
</evidence>
<dbReference type="KEGG" id="dvl:Dvul_1054"/>
<dbReference type="Proteomes" id="UP000009173">
    <property type="component" value="Chromosome"/>
</dbReference>
<dbReference type="HOGENOM" id="CLU_2000266_0_0_7"/>
<dbReference type="AlphaFoldDB" id="A0A0H3A6G1"/>
<organism evidence="1 2">
    <name type="scientific">Nitratidesulfovibrio vulgaris (strain DP4)</name>
    <name type="common">Desulfovibrio vulgaris</name>
    <dbReference type="NCBI Taxonomy" id="391774"/>
    <lineage>
        <taxon>Bacteria</taxon>
        <taxon>Pseudomonadati</taxon>
        <taxon>Thermodesulfobacteriota</taxon>
        <taxon>Desulfovibrionia</taxon>
        <taxon>Desulfovibrionales</taxon>
        <taxon>Desulfovibrionaceae</taxon>
        <taxon>Nitratidesulfovibrio</taxon>
    </lineage>
</organism>
<accession>A0A0H3A6G1</accession>
<name>A0A0H3A6G1_NITV4</name>
<proteinExistence type="predicted"/>